<dbReference type="InterPro" id="IPR010359">
    <property type="entry name" value="IrrE_HExxH"/>
</dbReference>
<dbReference type="Pfam" id="PF06114">
    <property type="entry name" value="Peptidase_M78"/>
    <property type="match status" value="1"/>
</dbReference>
<dbReference type="Gene3D" id="1.10.10.2910">
    <property type="match status" value="1"/>
</dbReference>
<dbReference type="EMBL" id="CP159837">
    <property type="protein sequence ID" value="XCM38593.1"/>
    <property type="molecule type" value="Genomic_DNA"/>
</dbReference>
<evidence type="ECO:0000259" key="1">
    <source>
        <dbReference type="Pfam" id="PF06114"/>
    </source>
</evidence>
<name>A0AAU8JH98_9CYAN</name>
<dbReference type="SMR" id="A0AAU8JH98"/>
<dbReference type="RefSeq" id="WP_054469860.1">
    <property type="nucleotide sequence ID" value="NZ_CP159837.1"/>
</dbReference>
<dbReference type="PANTHER" id="PTHR43236">
    <property type="entry name" value="ANTITOXIN HIGA1"/>
    <property type="match status" value="1"/>
</dbReference>
<feature type="domain" description="IrrE N-terminal-like" evidence="1">
    <location>
        <begin position="72"/>
        <end position="196"/>
    </location>
</feature>
<sequence>MSIFKPYRFYSKSAIEYQASHLLRRMQGRGCQFAPSWPFDATLVADFLDLGVVWEPISPDELGAIAARILPQQRLIEINEDILDLPQGFQESTLAHEIGHWVLHINQEVADGVTFPTEKPEPDNLNSNDPFFCRGKGSSRELDSIEWQAQYFAGCLLMPRHILMEKAHQRDLTRWQHLYQLKDELGVSISNLVNRLQDLGWIYVPKGSRQIYPGQAAIAEELPLFG</sequence>
<dbReference type="AlphaFoldDB" id="A0AAU8JH98"/>
<organism evidence="2">
    <name type="scientific">Planktothricoides raciborskii GIHE-MW2</name>
    <dbReference type="NCBI Taxonomy" id="2792601"/>
    <lineage>
        <taxon>Bacteria</taxon>
        <taxon>Bacillati</taxon>
        <taxon>Cyanobacteriota</taxon>
        <taxon>Cyanophyceae</taxon>
        <taxon>Oscillatoriophycideae</taxon>
        <taxon>Oscillatoriales</taxon>
        <taxon>Oscillatoriaceae</taxon>
        <taxon>Planktothricoides</taxon>
    </lineage>
</organism>
<gene>
    <name evidence="2" type="ORF">ABWT76_001451</name>
</gene>
<dbReference type="InterPro" id="IPR052345">
    <property type="entry name" value="Rad_response_metalloprotease"/>
</dbReference>
<proteinExistence type="predicted"/>
<protein>
    <submittedName>
        <fullName evidence="2">ImmA/IrrE family metallo-endopeptidase</fullName>
    </submittedName>
</protein>
<reference evidence="2" key="1">
    <citation type="submission" date="2024-07" db="EMBL/GenBank/DDBJ databases">
        <authorList>
            <person name="Kim Y.J."/>
            <person name="Jeong J.Y."/>
        </authorList>
    </citation>
    <scope>NUCLEOTIDE SEQUENCE</scope>
    <source>
        <strain evidence="2">GIHE-MW2</strain>
    </source>
</reference>
<evidence type="ECO:0000313" key="2">
    <source>
        <dbReference type="EMBL" id="XCM38593.1"/>
    </source>
</evidence>
<dbReference type="PANTHER" id="PTHR43236:SF1">
    <property type="entry name" value="BLL7220 PROTEIN"/>
    <property type="match status" value="1"/>
</dbReference>
<accession>A0AAU8JH98</accession>